<dbReference type="InterPro" id="IPR019734">
    <property type="entry name" value="TPR_rpt"/>
</dbReference>
<feature type="region of interest" description="Disordered" evidence="2">
    <location>
        <begin position="153"/>
        <end position="197"/>
    </location>
</feature>
<feature type="compositionally biased region" description="Basic and acidic residues" evidence="2">
    <location>
        <begin position="153"/>
        <end position="166"/>
    </location>
</feature>
<evidence type="ECO:0000256" key="3">
    <source>
        <dbReference type="SAM" id="Phobius"/>
    </source>
</evidence>
<gene>
    <name evidence="5" type="ORF">FYJ52_07185</name>
</gene>
<dbReference type="PROSITE" id="PS50005">
    <property type="entry name" value="TPR"/>
    <property type="match status" value="1"/>
</dbReference>
<comment type="caution">
    <text evidence="5">The sequence shown here is derived from an EMBL/GenBank/DDBJ whole genome shotgun (WGS) entry which is preliminary data.</text>
</comment>
<protein>
    <submittedName>
        <fullName evidence="5">DUF5050 domain-containing protein</fullName>
    </submittedName>
</protein>
<dbReference type="SUPFAM" id="SSF69304">
    <property type="entry name" value="Tricorn protease N-terminal domain"/>
    <property type="match status" value="1"/>
</dbReference>
<evidence type="ECO:0000259" key="4">
    <source>
        <dbReference type="Pfam" id="PF16472"/>
    </source>
</evidence>
<keyword evidence="3" id="KW-1133">Transmembrane helix</keyword>
<dbReference type="SMART" id="SM00028">
    <property type="entry name" value="TPR"/>
    <property type="match status" value="3"/>
</dbReference>
<accession>A0A7X2NGG7</accession>
<dbReference type="Pfam" id="PF14559">
    <property type="entry name" value="TPR_19"/>
    <property type="match status" value="1"/>
</dbReference>
<feature type="region of interest" description="Disordered" evidence="2">
    <location>
        <begin position="459"/>
        <end position="496"/>
    </location>
</feature>
<evidence type="ECO:0000256" key="1">
    <source>
        <dbReference type="PROSITE-ProRule" id="PRU00339"/>
    </source>
</evidence>
<dbReference type="SUPFAM" id="SSF48452">
    <property type="entry name" value="TPR-like"/>
    <property type="match status" value="1"/>
</dbReference>
<dbReference type="AlphaFoldDB" id="A0A7X2NGG7"/>
<dbReference type="InterPro" id="IPR011042">
    <property type="entry name" value="6-blade_b-propeller_TolB-like"/>
</dbReference>
<dbReference type="Proteomes" id="UP000461754">
    <property type="component" value="Unassembled WGS sequence"/>
</dbReference>
<sequence>MKVKREKKMIEDYEVTEDLTSPQEKEPTPPQKPIKKPKRVWTTRMKICLVVLAAAIAVIGVFGYKTYAHAQYEKKLDLAEKYMDDGKFAQAKLAFEDAAQIEKKNPGPYIKMGKMYYDNGHYDQALKYFETANQRQETSESYNQIADVYDQKGDDKKAEINRKKAESLSNNDSRKSSRKFFGNSGNGGVSGADRAGNTNGNLIYSGTSLDSAYAAGGRMVHAGDWTYYSTENGLFRTDGSKVKRLSDDVYSSLNVYKNKFYVLETDDDEQTVERMDLDAENDKKIYSTSDNNISKVMVYKDKVYVVQLEAAEGDDWQEGGSSFGPTTRVTAMDLDGGNQKKVLSVQNTSGEVSIDGDRIYYFDAKNFVIRDVNLSGGDDQLTLDVKNLNNNGSDTMPSFYVDNQHVYFTAFLNTYIDYNLKTKDKVVFQSDDWTHTYNLGKDPNGKYVYVISYVDPETSSYDTDDDYDSSDESDNYDSDDEIYDEDNSEDDYDYDGYSSSANGLSYTLWRLDADGGDATKLYTSENGVGFVSVNNDGVFVMENDGTIKSISSNGTAKTLAADE</sequence>
<reference evidence="5 6" key="1">
    <citation type="submission" date="2019-08" db="EMBL/GenBank/DDBJ databases">
        <title>In-depth cultivation of the pig gut microbiome towards novel bacterial diversity and tailored functional studies.</title>
        <authorList>
            <person name="Wylensek D."/>
            <person name="Hitch T.C.A."/>
            <person name="Clavel T."/>
        </authorList>
    </citation>
    <scope>NUCLEOTIDE SEQUENCE [LARGE SCALE GENOMIC DNA]</scope>
    <source>
        <strain evidence="5 6">RF-744-FAT-4</strain>
    </source>
</reference>
<keyword evidence="3" id="KW-0472">Membrane</keyword>
<proteinExistence type="predicted"/>
<feature type="transmembrane region" description="Helical" evidence="3">
    <location>
        <begin position="45"/>
        <end position="64"/>
    </location>
</feature>
<dbReference type="EMBL" id="VUMO01000009">
    <property type="protein sequence ID" value="MSS20177.1"/>
    <property type="molecule type" value="Genomic_DNA"/>
</dbReference>
<organism evidence="5 6">
    <name type="scientific">Pseudoramibacter porci</name>
    <dbReference type="NCBI Taxonomy" id="2606631"/>
    <lineage>
        <taxon>Bacteria</taxon>
        <taxon>Bacillati</taxon>
        <taxon>Bacillota</taxon>
        <taxon>Clostridia</taxon>
        <taxon>Eubacteriales</taxon>
        <taxon>Eubacteriaceae</taxon>
        <taxon>Pseudoramibacter</taxon>
    </lineage>
</organism>
<feature type="domain" description="Prolow-density lipoprotein receptor-related protein 1-like beta-propeller" evidence="4">
    <location>
        <begin position="215"/>
        <end position="455"/>
    </location>
</feature>
<feature type="compositionally biased region" description="Acidic residues" evidence="2">
    <location>
        <begin position="462"/>
        <end position="494"/>
    </location>
</feature>
<dbReference type="Gene3D" id="2.120.10.30">
    <property type="entry name" value="TolB, C-terminal domain"/>
    <property type="match status" value="1"/>
</dbReference>
<dbReference type="Pfam" id="PF16472">
    <property type="entry name" value="DUF5050"/>
    <property type="match status" value="1"/>
</dbReference>
<keyword evidence="6" id="KW-1185">Reference proteome</keyword>
<dbReference type="InterPro" id="IPR011990">
    <property type="entry name" value="TPR-like_helical_dom_sf"/>
</dbReference>
<evidence type="ECO:0000313" key="6">
    <source>
        <dbReference type="Proteomes" id="UP000461754"/>
    </source>
</evidence>
<evidence type="ECO:0000313" key="5">
    <source>
        <dbReference type="EMBL" id="MSS20177.1"/>
    </source>
</evidence>
<feature type="repeat" description="TPR" evidence="1">
    <location>
        <begin position="106"/>
        <end position="139"/>
    </location>
</feature>
<feature type="region of interest" description="Disordered" evidence="2">
    <location>
        <begin position="14"/>
        <end position="36"/>
    </location>
</feature>
<name>A0A7X2NGG7_9FIRM</name>
<evidence type="ECO:0000256" key="2">
    <source>
        <dbReference type="SAM" id="MobiDB-lite"/>
    </source>
</evidence>
<keyword evidence="3" id="KW-0812">Transmembrane</keyword>
<dbReference type="InterPro" id="IPR032485">
    <property type="entry name" value="LRP1-like_beta_prop"/>
</dbReference>
<keyword evidence="1" id="KW-0802">TPR repeat</keyword>
<dbReference type="Gene3D" id="1.25.40.10">
    <property type="entry name" value="Tetratricopeptide repeat domain"/>
    <property type="match status" value="1"/>
</dbReference>